<organism evidence="2 4">
    <name type="scientific">Adineta steineri</name>
    <dbReference type="NCBI Taxonomy" id="433720"/>
    <lineage>
        <taxon>Eukaryota</taxon>
        <taxon>Metazoa</taxon>
        <taxon>Spiralia</taxon>
        <taxon>Gnathifera</taxon>
        <taxon>Rotifera</taxon>
        <taxon>Eurotatoria</taxon>
        <taxon>Bdelloidea</taxon>
        <taxon>Adinetida</taxon>
        <taxon>Adinetidae</taxon>
        <taxon>Adineta</taxon>
    </lineage>
</organism>
<feature type="region of interest" description="Disordered" evidence="1">
    <location>
        <begin position="106"/>
        <end position="132"/>
    </location>
</feature>
<evidence type="ECO:0000313" key="4">
    <source>
        <dbReference type="Proteomes" id="UP000663832"/>
    </source>
</evidence>
<accession>A0A813NDI5</accession>
<sequence length="226" mass="25976">MIDYEYYYEQYRRQPTNSTTTQKDLIEYHSTVSTSTNNTWSKIIKQPITTTYIDGSKLLNFHGNSYNVNGLFPKGKYRRKPTISYEKKINPSTVSISLIPTKKIGLPPPTIQSEKTQSSSLSMTSTLPDVQQKKTNNRICSSIVLDNKNSEAKFYGHRATTCTNDGWIRRYKSIKQSQIITKLLSNPTFREQMLHKTQTDHQLSSFSSSSTLSLASSLNKRRREKR</sequence>
<protein>
    <submittedName>
        <fullName evidence="2">Uncharacterized protein</fullName>
    </submittedName>
</protein>
<evidence type="ECO:0000313" key="2">
    <source>
        <dbReference type="EMBL" id="CAF0738056.1"/>
    </source>
</evidence>
<dbReference type="AlphaFoldDB" id="A0A813NDI5"/>
<name>A0A813NDI5_9BILA</name>
<comment type="caution">
    <text evidence="2">The sequence shown here is derived from an EMBL/GenBank/DDBJ whole genome shotgun (WGS) entry which is preliminary data.</text>
</comment>
<evidence type="ECO:0000256" key="1">
    <source>
        <dbReference type="SAM" id="MobiDB-lite"/>
    </source>
</evidence>
<dbReference type="EMBL" id="CAJNOI010000008">
    <property type="protein sequence ID" value="CAF0769331.1"/>
    <property type="molecule type" value="Genomic_DNA"/>
</dbReference>
<keyword evidence="4" id="KW-1185">Reference proteome</keyword>
<reference evidence="2" key="1">
    <citation type="submission" date="2021-02" db="EMBL/GenBank/DDBJ databases">
        <authorList>
            <person name="Nowell W R."/>
        </authorList>
    </citation>
    <scope>NUCLEOTIDE SEQUENCE</scope>
</reference>
<gene>
    <name evidence="3" type="ORF">BJG266_LOCUS3474</name>
    <name evidence="2" type="ORF">QVE165_LOCUS734</name>
</gene>
<dbReference type="Proteomes" id="UP000663877">
    <property type="component" value="Unassembled WGS sequence"/>
</dbReference>
<dbReference type="Proteomes" id="UP000663832">
    <property type="component" value="Unassembled WGS sequence"/>
</dbReference>
<proteinExistence type="predicted"/>
<feature type="compositionally biased region" description="Low complexity" evidence="1">
    <location>
        <begin position="113"/>
        <end position="126"/>
    </location>
</feature>
<dbReference type="OrthoDB" id="10037188at2759"/>
<evidence type="ECO:0000313" key="3">
    <source>
        <dbReference type="EMBL" id="CAF0769331.1"/>
    </source>
</evidence>
<dbReference type="EMBL" id="CAJNOM010000002">
    <property type="protein sequence ID" value="CAF0738056.1"/>
    <property type="molecule type" value="Genomic_DNA"/>
</dbReference>